<feature type="compositionally biased region" description="Basic and acidic residues" evidence="1">
    <location>
        <begin position="340"/>
        <end position="359"/>
    </location>
</feature>
<evidence type="ECO:0000313" key="3">
    <source>
        <dbReference type="EMBL" id="PVV04091.1"/>
    </source>
</evidence>
<dbReference type="Pfam" id="PF12298">
    <property type="entry name" value="Bot1p"/>
    <property type="match status" value="1"/>
</dbReference>
<dbReference type="GO" id="GO:0003735">
    <property type="term" value="F:structural constituent of ribosome"/>
    <property type="evidence" value="ECO:0007669"/>
    <property type="project" value="TreeGrafter"/>
</dbReference>
<comment type="caution">
    <text evidence="2">The sequence shown here is derived from an EMBL/GenBank/DDBJ whole genome shotgun (WGS) entry which is preliminary data.</text>
</comment>
<proteinExistence type="predicted"/>
<keyword evidence="4" id="KW-1185">Reference proteome</keyword>
<dbReference type="OrthoDB" id="10052321at2759"/>
<dbReference type="PANTHER" id="PTHR28158">
    <property type="entry name" value="37S RIBOSOMAL PROTEIN S35, MITOCHONDRIAL"/>
    <property type="match status" value="1"/>
</dbReference>
<gene>
    <name evidence="3" type="ORF">BB560_001410</name>
    <name evidence="2" type="ORF">BB560_001413</name>
</gene>
<dbReference type="AlphaFoldDB" id="A0A2T9ZHQ4"/>
<dbReference type="EMBL" id="MBFS01000163">
    <property type="protein sequence ID" value="PVV04090.1"/>
    <property type="molecule type" value="Genomic_DNA"/>
</dbReference>
<dbReference type="GO" id="GO:0005763">
    <property type="term" value="C:mitochondrial small ribosomal subunit"/>
    <property type="evidence" value="ECO:0007669"/>
    <property type="project" value="TreeGrafter"/>
</dbReference>
<evidence type="ECO:0000256" key="1">
    <source>
        <dbReference type="SAM" id="MobiDB-lite"/>
    </source>
</evidence>
<dbReference type="EMBL" id="MBFS01000163">
    <property type="protein sequence ID" value="PVV04091.1"/>
    <property type="molecule type" value="Genomic_DNA"/>
</dbReference>
<feature type="region of interest" description="Disordered" evidence="1">
    <location>
        <begin position="340"/>
        <end position="367"/>
    </location>
</feature>
<evidence type="ECO:0008006" key="5">
    <source>
        <dbReference type="Google" id="ProtNLM"/>
    </source>
</evidence>
<dbReference type="GO" id="GO:0032543">
    <property type="term" value="P:mitochondrial translation"/>
    <property type="evidence" value="ECO:0007669"/>
    <property type="project" value="TreeGrafter"/>
</dbReference>
<dbReference type="STRING" id="133381.A0A2T9ZHQ4"/>
<protein>
    <recommendedName>
        <fullName evidence="5">37S ribosomal protein S35, mitochondrial</fullName>
    </recommendedName>
</protein>
<evidence type="ECO:0000313" key="4">
    <source>
        <dbReference type="Proteomes" id="UP000245609"/>
    </source>
</evidence>
<reference evidence="2 4" key="1">
    <citation type="journal article" date="2018" name="MBio">
        <title>Comparative Genomics Reveals the Core Gene Toolbox for the Fungus-Insect Symbiosis.</title>
        <authorList>
            <person name="Wang Y."/>
            <person name="Stata M."/>
            <person name="Wang W."/>
            <person name="Stajich J.E."/>
            <person name="White M.M."/>
            <person name="Moncalvo J.M."/>
        </authorList>
    </citation>
    <scope>NUCLEOTIDE SEQUENCE [LARGE SCALE GENOMIC DNA]</scope>
    <source>
        <strain evidence="2 4">SC-DP-2</strain>
    </source>
</reference>
<dbReference type="PANTHER" id="PTHR28158:SF1">
    <property type="entry name" value="SMALL RIBOSOMAL SUBUNIT PROTEIN MS45"/>
    <property type="match status" value="1"/>
</dbReference>
<sequence>MLRSCWILRSKSISSWAVSLGSRNIHNSKLVLAETDSSGDLLSEAAKVKESEKEQAAQPQVKEASGGSGFENFVIPEELDVKEAALRRANAWLNREGARFKNVVPGSTNYVGGKVPFPLNPYFRPSPPMSDELKDRIYHRYLSDPFRNTPHFLGRVYKISYKRVEAILKLKAIEATMLDKGNALQKKFQKGMENVLGVPDPNKATFYEPFKVSPFKIKNPLFKTINEFEEFTPEDAAKELNKEPFAEIEKASNMNKFYEIDYPGLPEKFAPKRVTKEFISSGEKSGYYAKNRNAPVKTPPKPHVFGKDSRLGNKRWDFVFLDTSKDFESKDKPVIVRKRDGSLVEATESQRKQRIEQRYPNKLHTSS</sequence>
<name>A0A2T9ZHQ4_9FUNG</name>
<evidence type="ECO:0000313" key="2">
    <source>
        <dbReference type="EMBL" id="PVV04090.1"/>
    </source>
</evidence>
<dbReference type="Proteomes" id="UP000245609">
    <property type="component" value="Unassembled WGS sequence"/>
</dbReference>
<organism evidence="2 4">
    <name type="scientific">Smittium megazygosporum</name>
    <dbReference type="NCBI Taxonomy" id="133381"/>
    <lineage>
        <taxon>Eukaryota</taxon>
        <taxon>Fungi</taxon>
        <taxon>Fungi incertae sedis</taxon>
        <taxon>Zoopagomycota</taxon>
        <taxon>Kickxellomycotina</taxon>
        <taxon>Harpellomycetes</taxon>
        <taxon>Harpellales</taxon>
        <taxon>Legeriomycetaceae</taxon>
        <taxon>Smittium</taxon>
    </lineage>
</organism>
<accession>A0A2T9ZHQ4</accession>
<dbReference type="InterPro" id="IPR021036">
    <property type="entry name" value="Ribosomal_mS45"/>
</dbReference>